<protein>
    <submittedName>
        <fullName evidence="2">Uncharacterized protein</fullName>
    </submittedName>
</protein>
<evidence type="ECO:0000313" key="2">
    <source>
        <dbReference type="EMBL" id="GAX23924.1"/>
    </source>
</evidence>
<dbReference type="InParanoid" id="A0A1Z5KC99"/>
<feature type="region of interest" description="Disordered" evidence="1">
    <location>
        <begin position="1"/>
        <end position="29"/>
    </location>
</feature>
<organism evidence="2 3">
    <name type="scientific">Fistulifera solaris</name>
    <name type="common">Oleaginous diatom</name>
    <dbReference type="NCBI Taxonomy" id="1519565"/>
    <lineage>
        <taxon>Eukaryota</taxon>
        <taxon>Sar</taxon>
        <taxon>Stramenopiles</taxon>
        <taxon>Ochrophyta</taxon>
        <taxon>Bacillariophyta</taxon>
        <taxon>Bacillariophyceae</taxon>
        <taxon>Bacillariophycidae</taxon>
        <taxon>Naviculales</taxon>
        <taxon>Naviculaceae</taxon>
        <taxon>Fistulifera</taxon>
    </lineage>
</organism>
<gene>
    <name evidence="2" type="ORF">FisN_20Hh131</name>
</gene>
<reference evidence="2 3" key="1">
    <citation type="journal article" date="2015" name="Plant Cell">
        <title>Oil accumulation by the oleaginous diatom Fistulifera solaris as revealed by the genome and transcriptome.</title>
        <authorList>
            <person name="Tanaka T."/>
            <person name="Maeda Y."/>
            <person name="Veluchamy A."/>
            <person name="Tanaka M."/>
            <person name="Abida H."/>
            <person name="Marechal E."/>
            <person name="Bowler C."/>
            <person name="Muto M."/>
            <person name="Sunaga Y."/>
            <person name="Tanaka M."/>
            <person name="Yoshino T."/>
            <person name="Taniguchi T."/>
            <person name="Fukuda Y."/>
            <person name="Nemoto M."/>
            <person name="Matsumoto M."/>
            <person name="Wong P.S."/>
            <person name="Aburatani S."/>
            <person name="Fujibuchi W."/>
        </authorList>
    </citation>
    <scope>NUCLEOTIDE SEQUENCE [LARGE SCALE GENOMIC DNA]</scope>
    <source>
        <strain evidence="2 3">JPCC DA0580</strain>
    </source>
</reference>
<name>A0A1Z5KC99_FISSO</name>
<dbReference type="AlphaFoldDB" id="A0A1Z5KC99"/>
<evidence type="ECO:0000313" key="3">
    <source>
        <dbReference type="Proteomes" id="UP000198406"/>
    </source>
</evidence>
<comment type="caution">
    <text evidence="2">The sequence shown here is derived from an EMBL/GenBank/DDBJ whole genome shotgun (WGS) entry which is preliminary data.</text>
</comment>
<accession>A0A1Z5KC99</accession>
<evidence type="ECO:0000256" key="1">
    <source>
        <dbReference type="SAM" id="MobiDB-lite"/>
    </source>
</evidence>
<proteinExistence type="predicted"/>
<dbReference type="EMBL" id="BDSP01000204">
    <property type="protein sequence ID" value="GAX23924.1"/>
    <property type="molecule type" value="Genomic_DNA"/>
</dbReference>
<dbReference type="Proteomes" id="UP000198406">
    <property type="component" value="Unassembled WGS sequence"/>
</dbReference>
<sequence>MEQCDGSDDAINSSMSVSSECSLNTTSSSLEEHVLQLLESYPSDGHVSVRSACENPVARTLMNDSAFGGALDDVSVSHSSPRRHSSPPAVGSGPPENASHRPQALHASASAPILYFSPRPR</sequence>
<feature type="compositionally biased region" description="Low complexity" evidence="1">
    <location>
        <begin position="16"/>
        <end position="29"/>
    </location>
</feature>
<feature type="region of interest" description="Disordered" evidence="1">
    <location>
        <begin position="68"/>
        <end position="121"/>
    </location>
</feature>
<keyword evidence="3" id="KW-1185">Reference proteome</keyword>